<evidence type="ECO:0000313" key="10">
    <source>
        <dbReference type="EMBL" id="MCJ2543728.1"/>
    </source>
</evidence>
<feature type="transmembrane region" description="Helical" evidence="8">
    <location>
        <begin position="333"/>
        <end position="355"/>
    </location>
</feature>
<feature type="domain" description="Major facilitator superfamily (MFS) profile" evidence="9">
    <location>
        <begin position="329"/>
        <end position="517"/>
    </location>
</feature>
<keyword evidence="2" id="KW-0813">Transport</keyword>
<protein>
    <submittedName>
        <fullName evidence="10">MFS transporter</fullName>
    </submittedName>
</protein>
<dbReference type="InterPro" id="IPR020846">
    <property type="entry name" value="MFS_dom"/>
</dbReference>
<dbReference type="PROSITE" id="PS50850">
    <property type="entry name" value="MFS"/>
    <property type="match status" value="1"/>
</dbReference>
<keyword evidence="11" id="KW-1185">Reference proteome</keyword>
<feature type="compositionally biased region" description="Basic and acidic residues" evidence="7">
    <location>
        <begin position="1"/>
        <end position="16"/>
    </location>
</feature>
<reference evidence="10" key="1">
    <citation type="submission" date="2021-02" db="EMBL/GenBank/DDBJ databases">
        <title>The CRISPR/cas machinery reduction and long-range gene transfer in the hot spring cyanobacterium Synechococcus.</title>
        <authorList>
            <person name="Dvorak P."/>
            <person name="Jahodarova E."/>
            <person name="Hasler P."/>
            <person name="Poulickova A."/>
        </authorList>
    </citation>
    <scope>NUCLEOTIDE SEQUENCE</scope>
    <source>
        <strain evidence="10">Rupite</strain>
    </source>
</reference>
<evidence type="ECO:0000256" key="2">
    <source>
        <dbReference type="ARBA" id="ARBA00022448"/>
    </source>
</evidence>
<evidence type="ECO:0000259" key="9">
    <source>
        <dbReference type="PROSITE" id="PS50850"/>
    </source>
</evidence>
<feature type="transmembrane region" description="Helical" evidence="8">
    <location>
        <begin position="133"/>
        <end position="159"/>
    </location>
</feature>
<dbReference type="Proteomes" id="UP000830835">
    <property type="component" value="Unassembled WGS sequence"/>
</dbReference>
<comment type="subcellular location">
    <subcellularLocation>
        <location evidence="1">Cell membrane</location>
        <topology evidence="1">Multi-pass membrane protein</topology>
    </subcellularLocation>
</comment>
<feature type="transmembrane region" description="Helical" evidence="8">
    <location>
        <begin position="367"/>
        <end position="385"/>
    </location>
</feature>
<evidence type="ECO:0000256" key="8">
    <source>
        <dbReference type="SAM" id="Phobius"/>
    </source>
</evidence>
<keyword evidence="6 8" id="KW-0472">Membrane</keyword>
<feature type="transmembrane region" description="Helical" evidence="8">
    <location>
        <begin position="194"/>
        <end position="215"/>
    </location>
</feature>
<feature type="transmembrane region" description="Helical" evidence="8">
    <location>
        <begin position="236"/>
        <end position="258"/>
    </location>
</feature>
<evidence type="ECO:0000256" key="7">
    <source>
        <dbReference type="SAM" id="MobiDB-lite"/>
    </source>
</evidence>
<gene>
    <name evidence="10" type="ORF">JX360_12570</name>
</gene>
<feature type="transmembrane region" description="Helical" evidence="8">
    <location>
        <begin position="397"/>
        <end position="416"/>
    </location>
</feature>
<dbReference type="CDD" id="cd06173">
    <property type="entry name" value="MFS_MefA_like"/>
    <property type="match status" value="1"/>
</dbReference>
<dbReference type="RefSeq" id="WP_244351466.1">
    <property type="nucleotide sequence ID" value="NZ_JAFIRA010000035.1"/>
</dbReference>
<dbReference type="PANTHER" id="PTHR43266">
    <property type="entry name" value="MACROLIDE-EFFLUX PROTEIN"/>
    <property type="match status" value="1"/>
</dbReference>
<organism evidence="10 11">
    <name type="scientific">Thermostichus vulcanus str. 'Rupite'</name>
    <dbReference type="NCBI Taxonomy" id="2813851"/>
    <lineage>
        <taxon>Bacteria</taxon>
        <taxon>Bacillati</taxon>
        <taxon>Cyanobacteriota</taxon>
        <taxon>Cyanophyceae</taxon>
        <taxon>Thermostichales</taxon>
        <taxon>Thermostichaceae</taxon>
        <taxon>Thermostichus</taxon>
    </lineage>
</organism>
<dbReference type="InterPro" id="IPR036259">
    <property type="entry name" value="MFS_trans_sf"/>
</dbReference>
<feature type="transmembrane region" description="Helical" evidence="8">
    <location>
        <begin position="98"/>
        <end position="121"/>
    </location>
</feature>
<feature type="transmembrane region" description="Helical" evidence="8">
    <location>
        <begin position="456"/>
        <end position="478"/>
    </location>
</feature>
<accession>A0ABT0CD62</accession>
<feature type="transmembrane region" description="Helical" evidence="8">
    <location>
        <begin position="422"/>
        <end position="444"/>
    </location>
</feature>
<evidence type="ECO:0000256" key="3">
    <source>
        <dbReference type="ARBA" id="ARBA00022475"/>
    </source>
</evidence>
<proteinExistence type="predicted"/>
<keyword evidence="5 8" id="KW-1133">Transmembrane helix</keyword>
<evidence type="ECO:0000313" key="11">
    <source>
        <dbReference type="Proteomes" id="UP000830835"/>
    </source>
</evidence>
<feature type="transmembrane region" description="Helical" evidence="8">
    <location>
        <begin position="484"/>
        <end position="506"/>
    </location>
</feature>
<evidence type="ECO:0000256" key="6">
    <source>
        <dbReference type="ARBA" id="ARBA00023136"/>
    </source>
</evidence>
<comment type="caution">
    <text evidence="10">The sequence shown here is derived from an EMBL/GenBank/DDBJ whole genome shotgun (WGS) entry which is preliminary data.</text>
</comment>
<feature type="transmembrane region" description="Helical" evidence="8">
    <location>
        <begin position="278"/>
        <end position="298"/>
    </location>
</feature>
<keyword evidence="4 8" id="KW-0812">Transmembrane</keyword>
<sequence>MTLEQRWDGSDREQDSHPLYPDPEDFPHLQTLEPSSELEDTPAEPDTAPMSRSLEPRDPAPEPLSEEQSEEKDGDTAKGFSRPGVENFLAVLRQRNFLLLWMGQVCSQLADKVLLVLLIGLTSNQFQPQGASISGWVSAIMLAFTLPAMLLGSVAGVFVDRWLKKGVLVCSNLVRGILVLLLPPLLWFTANHQLWPGIPLGFAGLLLVSFAVSTLTQFFAPAEQATLPLILPKRDLLAANSLYTTTMMASVIVGFAIGEPLLTLADHWVRAWLPNLEVGPELLVGAAYLLAGFLLLLLQPHEKLEPHSREAPHVWEDLKLGLQYIGQMPAIKAALVQVVVLYSLFAALAVLAVRMAEVMVELDPDQFGVLLAAAGLGMGIGAFWVGHTGRQVSRRAWIGLGSALLCGTLGALAWTTDWLFPSLGLIALLGCAGALVAVPMQTLIQEETPEQLRGKVFGLQNNVANIALSLPLVLTGVAETYLGLSWVFLGLAIVAGLAGLYTWGLLGRNEKEHVLDP</sequence>
<dbReference type="SUPFAM" id="SSF103473">
    <property type="entry name" value="MFS general substrate transporter"/>
    <property type="match status" value="1"/>
</dbReference>
<evidence type="ECO:0000256" key="5">
    <source>
        <dbReference type="ARBA" id="ARBA00022989"/>
    </source>
</evidence>
<dbReference type="EMBL" id="JAFIRA010000035">
    <property type="protein sequence ID" value="MCJ2543728.1"/>
    <property type="molecule type" value="Genomic_DNA"/>
</dbReference>
<dbReference type="InterPro" id="IPR011701">
    <property type="entry name" value="MFS"/>
</dbReference>
<feature type="transmembrane region" description="Helical" evidence="8">
    <location>
        <begin position="166"/>
        <end position="188"/>
    </location>
</feature>
<dbReference type="Pfam" id="PF07690">
    <property type="entry name" value="MFS_1"/>
    <property type="match status" value="1"/>
</dbReference>
<feature type="region of interest" description="Disordered" evidence="7">
    <location>
        <begin position="1"/>
        <end position="80"/>
    </location>
</feature>
<evidence type="ECO:0000256" key="1">
    <source>
        <dbReference type="ARBA" id="ARBA00004651"/>
    </source>
</evidence>
<dbReference type="PANTHER" id="PTHR43266:SF2">
    <property type="entry name" value="MAJOR FACILITATOR SUPERFAMILY (MFS) PROFILE DOMAIN-CONTAINING PROTEIN"/>
    <property type="match status" value="1"/>
</dbReference>
<dbReference type="Gene3D" id="1.20.1250.20">
    <property type="entry name" value="MFS general substrate transporter like domains"/>
    <property type="match status" value="1"/>
</dbReference>
<name>A0ABT0CD62_THEVL</name>
<feature type="compositionally biased region" description="Acidic residues" evidence="7">
    <location>
        <begin position="64"/>
        <end position="73"/>
    </location>
</feature>
<evidence type="ECO:0000256" key="4">
    <source>
        <dbReference type="ARBA" id="ARBA00022692"/>
    </source>
</evidence>
<keyword evidence="3" id="KW-1003">Cell membrane</keyword>